<comment type="subcellular location">
    <subcellularLocation>
        <location evidence="1">Membrane</location>
        <topology evidence="1">Multi-pass membrane protein</topology>
    </subcellularLocation>
</comment>
<dbReference type="OMA" id="RSKEPCG"/>
<evidence type="ECO:0000256" key="2">
    <source>
        <dbReference type="ARBA" id="ARBA00022692"/>
    </source>
</evidence>
<dbReference type="InParanoid" id="A0A152A221"/>
<feature type="transmembrane region" description="Helical" evidence="6">
    <location>
        <begin position="149"/>
        <end position="168"/>
    </location>
</feature>
<name>A0A152A221_TIELA</name>
<keyword evidence="8" id="KW-1185">Reference proteome</keyword>
<sequence length="225" mass="25540">MMHAIGDLFKPDEKPLEIPRDTCGFTCCLIWTFKSFVRTFCLIVGFVQLAFGGYVFYQVSDANSYKTKSETIVQTYLRLCAIGIFAVLSGLLIIFAESRTRWTRRAVKVFIILCTGLARGLIYIVIAAVDIGIPFEVKLVKLPIPINSKLIGAAVAAAGLLSIIEYLLTWRRNRLRFNKTVSEHQEKTKKTQLYDLFERDEPIKKPPSKDPIQDQMDLEMQPVKA</sequence>
<reference evidence="7 8" key="1">
    <citation type="submission" date="2015-12" db="EMBL/GenBank/DDBJ databases">
        <title>Dictyostelia acquired genes for synthesis and detection of signals that induce cell-type specialization by lateral gene transfer from prokaryotes.</title>
        <authorList>
            <person name="Gloeckner G."/>
            <person name="Schaap P."/>
        </authorList>
    </citation>
    <scope>NUCLEOTIDE SEQUENCE [LARGE SCALE GENOMIC DNA]</scope>
    <source>
        <strain evidence="7 8">TK</strain>
    </source>
</reference>
<dbReference type="InterPro" id="IPR013714">
    <property type="entry name" value="Golgi_TVP15"/>
</dbReference>
<dbReference type="Pfam" id="PF08507">
    <property type="entry name" value="COPI_assoc"/>
    <property type="match status" value="1"/>
</dbReference>
<evidence type="ECO:0000256" key="3">
    <source>
        <dbReference type="ARBA" id="ARBA00022989"/>
    </source>
</evidence>
<comment type="caution">
    <text evidence="7">The sequence shown here is derived from an EMBL/GenBank/DDBJ whole genome shotgun (WGS) entry which is preliminary data.</text>
</comment>
<evidence type="ECO:0000256" key="1">
    <source>
        <dbReference type="ARBA" id="ARBA00004141"/>
    </source>
</evidence>
<organism evidence="7 8">
    <name type="scientific">Tieghemostelium lacteum</name>
    <name type="common">Slime mold</name>
    <name type="synonym">Dictyostelium lacteum</name>
    <dbReference type="NCBI Taxonomy" id="361077"/>
    <lineage>
        <taxon>Eukaryota</taxon>
        <taxon>Amoebozoa</taxon>
        <taxon>Evosea</taxon>
        <taxon>Eumycetozoa</taxon>
        <taxon>Dictyostelia</taxon>
        <taxon>Dictyosteliales</taxon>
        <taxon>Raperosteliaceae</taxon>
        <taxon>Tieghemostelium</taxon>
    </lineage>
</organism>
<keyword evidence="4 6" id="KW-0472">Membrane</keyword>
<dbReference type="EMBL" id="LODT01000016">
    <property type="protein sequence ID" value="KYR00302.1"/>
    <property type="molecule type" value="Genomic_DNA"/>
</dbReference>
<feature type="transmembrane region" description="Helical" evidence="6">
    <location>
        <begin position="76"/>
        <end position="95"/>
    </location>
</feature>
<accession>A0A152A221</accession>
<evidence type="ECO:0000256" key="5">
    <source>
        <dbReference type="SAM" id="MobiDB-lite"/>
    </source>
</evidence>
<gene>
    <name evidence="7" type="ORF">DLAC_03471</name>
</gene>
<evidence type="ECO:0000256" key="6">
    <source>
        <dbReference type="SAM" id="Phobius"/>
    </source>
</evidence>
<keyword evidence="3 6" id="KW-1133">Transmembrane helix</keyword>
<feature type="transmembrane region" description="Helical" evidence="6">
    <location>
        <begin position="107"/>
        <end position="129"/>
    </location>
</feature>
<evidence type="ECO:0008006" key="9">
    <source>
        <dbReference type="Google" id="ProtNLM"/>
    </source>
</evidence>
<dbReference type="OrthoDB" id="17399at2759"/>
<feature type="compositionally biased region" description="Basic and acidic residues" evidence="5">
    <location>
        <begin position="198"/>
        <end position="212"/>
    </location>
</feature>
<feature type="region of interest" description="Disordered" evidence="5">
    <location>
        <begin position="198"/>
        <end position="225"/>
    </location>
</feature>
<dbReference type="Proteomes" id="UP000076078">
    <property type="component" value="Unassembled WGS sequence"/>
</dbReference>
<proteinExistence type="predicted"/>
<dbReference type="GO" id="GO:0016020">
    <property type="term" value="C:membrane"/>
    <property type="evidence" value="ECO:0007669"/>
    <property type="project" value="UniProtKB-SubCell"/>
</dbReference>
<keyword evidence="2 6" id="KW-0812">Transmembrane</keyword>
<protein>
    <recommendedName>
        <fullName evidence="9">Transmembrane protein</fullName>
    </recommendedName>
</protein>
<feature type="transmembrane region" description="Helical" evidence="6">
    <location>
        <begin position="36"/>
        <end position="56"/>
    </location>
</feature>
<evidence type="ECO:0000313" key="8">
    <source>
        <dbReference type="Proteomes" id="UP000076078"/>
    </source>
</evidence>
<evidence type="ECO:0000313" key="7">
    <source>
        <dbReference type="EMBL" id="KYR00302.1"/>
    </source>
</evidence>
<evidence type="ECO:0000256" key="4">
    <source>
        <dbReference type="ARBA" id="ARBA00023136"/>
    </source>
</evidence>
<dbReference type="AlphaFoldDB" id="A0A152A221"/>